<proteinExistence type="inferred from homology"/>
<dbReference type="InterPro" id="IPR004821">
    <property type="entry name" value="Cyt_trans-like"/>
</dbReference>
<dbReference type="PANTHER" id="PTHR21342:SF1">
    <property type="entry name" value="PHOSPHOPANTETHEINE ADENYLYLTRANSFERASE"/>
    <property type="match status" value="1"/>
</dbReference>
<dbReference type="RefSeq" id="WP_092376789.1">
    <property type="nucleotide sequence ID" value="NZ_FORX01000015.1"/>
</dbReference>
<evidence type="ECO:0000256" key="8">
    <source>
        <dbReference type="ARBA" id="ARBA00029346"/>
    </source>
</evidence>
<dbReference type="STRING" id="52560.SAMN04488082_11547"/>
<feature type="site" description="Transition state stabilizer" evidence="9">
    <location>
        <position position="22"/>
    </location>
</feature>
<keyword evidence="6 9" id="KW-0460">Magnesium</keyword>
<comment type="subcellular location">
    <subcellularLocation>
        <location evidence="9">Cytoplasm</location>
    </subcellularLocation>
</comment>
<dbReference type="HAMAP" id="MF_00151">
    <property type="entry name" value="PPAT_bact"/>
    <property type="match status" value="1"/>
</dbReference>
<feature type="binding site" evidence="9">
    <location>
        <position position="103"/>
    </location>
    <ligand>
        <name>ATP</name>
        <dbReference type="ChEBI" id="CHEBI:30616"/>
    </ligand>
</feature>
<evidence type="ECO:0000256" key="7">
    <source>
        <dbReference type="ARBA" id="ARBA00022993"/>
    </source>
</evidence>
<evidence type="ECO:0000256" key="9">
    <source>
        <dbReference type="HAMAP-Rule" id="MF_00151"/>
    </source>
</evidence>
<reference evidence="12" key="1">
    <citation type="submission" date="2016-10" db="EMBL/GenBank/DDBJ databases">
        <authorList>
            <person name="Varghese N."/>
            <person name="Submissions S."/>
        </authorList>
    </citation>
    <scope>NUCLEOTIDE SEQUENCE [LARGE SCALE GENOMIC DNA]</scope>
    <source>
        <strain evidence="12">DSM 5918</strain>
    </source>
</reference>
<feature type="binding site" evidence="9">
    <location>
        <position position="92"/>
    </location>
    <ligand>
        <name>substrate</name>
    </ligand>
</feature>
<evidence type="ECO:0000313" key="12">
    <source>
        <dbReference type="Proteomes" id="UP000198635"/>
    </source>
</evidence>
<evidence type="ECO:0000256" key="2">
    <source>
        <dbReference type="ARBA" id="ARBA00022679"/>
    </source>
</evidence>
<evidence type="ECO:0000256" key="1">
    <source>
        <dbReference type="ARBA" id="ARBA00022490"/>
    </source>
</evidence>
<keyword evidence="5 9" id="KW-0067">ATP-binding</keyword>
<comment type="pathway">
    <text evidence="9">Cofactor biosynthesis; coenzyme A biosynthesis; CoA from (R)-pantothenate: step 4/5.</text>
</comment>
<dbReference type="OrthoDB" id="9806661at2"/>
<evidence type="ECO:0000256" key="4">
    <source>
        <dbReference type="ARBA" id="ARBA00022741"/>
    </source>
</evidence>
<evidence type="ECO:0000256" key="6">
    <source>
        <dbReference type="ARBA" id="ARBA00022842"/>
    </source>
</evidence>
<dbReference type="InterPro" id="IPR001980">
    <property type="entry name" value="PPAT"/>
</dbReference>
<keyword evidence="7 9" id="KW-0173">Coenzyme A biosynthesis</keyword>
<feature type="binding site" evidence="9">
    <location>
        <position position="22"/>
    </location>
    <ligand>
        <name>ATP</name>
        <dbReference type="ChEBI" id="CHEBI:30616"/>
    </ligand>
</feature>
<protein>
    <recommendedName>
        <fullName evidence="9">Phosphopantetheine adenylyltransferase</fullName>
        <ecNumber evidence="9">2.7.7.3</ecNumber>
    </recommendedName>
    <alternativeName>
        <fullName evidence="9">Dephospho-CoA pyrophosphorylase</fullName>
    </alternativeName>
    <alternativeName>
        <fullName evidence="9">Pantetheine-phosphate adenylyltransferase</fullName>
        <shortName evidence="9">PPAT</shortName>
    </alternativeName>
</protein>
<keyword evidence="4 9" id="KW-0547">Nucleotide-binding</keyword>
<comment type="cofactor">
    <cofactor evidence="9">
        <name>Mg(2+)</name>
        <dbReference type="ChEBI" id="CHEBI:18420"/>
    </cofactor>
</comment>
<comment type="subunit">
    <text evidence="9">Homohexamer.</text>
</comment>
<dbReference type="EC" id="2.7.7.3" evidence="9"/>
<feature type="binding site" evidence="9">
    <location>
        <position position="78"/>
    </location>
    <ligand>
        <name>substrate</name>
    </ligand>
</feature>
<keyword evidence="1 9" id="KW-0963">Cytoplasm</keyword>
<accession>A0A1I3X5G4</accession>
<dbReference type="PRINTS" id="PR01020">
    <property type="entry name" value="LPSBIOSNTHSS"/>
</dbReference>
<comment type="catalytic activity">
    <reaction evidence="8 9">
        <text>(R)-4'-phosphopantetheine + ATP + H(+) = 3'-dephospho-CoA + diphosphate</text>
        <dbReference type="Rhea" id="RHEA:19801"/>
        <dbReference type="ChEBI" id="CHEBI:15378"/>
        <dbReference type="ChEBI" id="CHEBI:30616"/>
        <dbReference type="ChEBI" id="CHEBI:33019"/>
        <dbReference type="ChEBI" id="CHEBI:57328"/>
        <dbReference type="ChEBI" id="CHEBI:61723"/>
        <dbReference type="EC" id="2.7.7.3"/>
    </reaction>
</comment>
<comment type="function">
    <text evidence="9">Reversibly transfers an adenylyl group from ATP to 4'-phosphopantetheine, yielding dephospho-CoA (dPCoA) and pyrophosphate.</text>
</comment>
<dbReference type="Proteomes" id="UP000198635">
    <property type="component" value="Unassembled WGS sequence"/>
</dbReference>
<dbReference type="CDD" id="cd02163">
    <property type="entry name" value="PPAT"/>
    <property type="match status" value="1"/>
</dbReference>
<keyword evidence="2 9" id="KW-0808">Transferase</keyword>
<sequence>MAQKLERVAVYPGTFDPFTNGHLSLVRRGLEVFDKVIVGVAKDSGKNPLFTLDERVEMIREVFRGQLRVEVEGFSGLLVEYVPSKGANTILRGLRAVSDFEYEFQMALMNRKLKPSIHTVFMMTDYRWLYISSTIIKDVARLGGVVEGLVPESILARVTARMEEKRNALALPVSGEPKLT</sequence>
<dbReference type="PANTHER" id="PTHR21342">
    <property type="entry name" value="PHOSPHOPANTETHEINE ADENYLYLTRANSFERASE"/>
    <property type="match status" value="1"/>
</dbReference>
<comment type="similarity">
    <text evidence="9">Belongs to the bacterial CoaD family.</text>
</comment>
<evidence type="ECO:0000259" key="10">
    <source>
        <dbReference type="Pfam" id="PF01467"/>
    </source>
</evidence>
<keyword evidence="3 9" id="KW-0548">Nucleotidyltransferase</keyword>
<evidence type="ECO:0000256" key="5">
    <source>
        <dbReference type="ARBA" id="ARBA00022840"/>
    </source>
</evidence>
<dbReference type="Gene3D" id="3.40.50.620">
    <property type="entry name" value="HUPs"/>
    <property type="match status" value="1"/>
</dbReference>
<feature type="binding site" evidence="9">
    <location>
        <begin position="14"/>
        <end position="15"/>
    </location>
    <ligand>
        <name>ATP</name>
        <dbReference type="ChEBI" id="CHEBI:30616"/>
    </ligand>
</feature>
<feature type="binding site" evidence="9">
    <location>
        <begin position="93"/>
        <end position="95"/>
    </location>
    <ligand>
        <name>ATP</name>
        <dbReference type="ChEBI" id="CHEBI:30616"/>
    </ligand>
</feature>
<dbReference type="NCBIfam" id="TIGR01510">
    <property type="entry name" value="coaD_prev_kdtB"/>
    <property type="match status" value="1"/>
</dbReference>
<evidence type="ECO:0000256" key="3">
    <source>
        <dbReference type="ARBA" id="ARBA00022695"/>
    </source>
</evidence>
<dbReference type="EMBL" id="FORX01000015">
    <property type="protein sequence ID" value="SFK14549.1"/>
    <property type="molecule type" value="Genomic_DNA"/>
</dbReference>
<feature type="domain" description="Cytidyltransferase-like" evidence="10">
    <location>
        <begin position="10"/>
        <end position="138"/>
    </location>
</feature>
<name>A0A1I3X5G4_9BACT</name>
<gene>
    <name evidence="9" type="primary">coaD</name>
    <name evidence="11" type="ORF">SAMN04488082_11547</name>
</gene>
<keyword evidence="12" id="KW-1185">Reference proteome</keyword>
<dbReference type="SUPFAM" id="SSF52374">
    <property type="entry name" value="Nucleotidylyl transferase"/>
    <property type="match status" value="1"/>
</dbReference>
<evidence type="ECO:0000313" key="11">
    <source>
        <dbReference type="EMBL" id="SFK14549.1"/>
    </source>
</evidence>
<dbReference type="GO" id="GO:0015937">
    <property type="term" value="P:coenzyme A biosynthetic process"/>
    <property type="evidence" value="ECO:0007669"/>
    <property type="project" value="UniProtKB-UniRule"/>
</dbReference>
<feature type="binding site" evidence="9">
    <location>
        <begin position="128"/>
        <end position="134"/>
    </location>
    <ligand>
        <name>ATP</name>
        <dbReference type="ChEBI" id="CHEBI:30616"/>
    </ligand>
</feature>
<feature type="binding site" evidence="9">
    <location>
        <position position="46"/>
    </location>
    <ligand>
        <name>substrate</name>
    </ligand>
</feature>
<dbReference type="Pfam" id="PF01467">
    <property type="entry name" value="CTP_transf_like"/>
    <property type="match status" value="1"/>
</dbReference>
<dbReference type="UniPathway" id="UPA00241">
    <property type="reaction ID" value="UER00355"/>
</dbReference>
<dbReference type="NCBIfam" id="TIGR00125">
    <property type="entry name" value="cyt_tran_rel"/>
    <property type="match status" value="1"/>
</dbReference>
<feature type="binding site" evidence="9">
    <location>
        <position position="14"/>
    </location>
    <ligand>
        <name>substrate</name>
    </ligand>
</feature>
<dbReference type="InterPro" id="IPR014729">
    <property type="entry name" value="Rossmann-like_a/b/a_fold"/>
</dbReference>
<dbReference type="GO" id="GO:0005737">
    <property type="term" value="C:cytoplasm"/>
    <property type="evidence" value="ECO:0007669"/>
    <property type="project" value="UniProtKB-SubCell"/>
</dbReference>
<dbReference type="AlphaFoldDB" id="A0A1I3X5G4"/>
<organism evidence="11 12">
    <name type="scientific">Desulfomicrobium apsheronum</name>
    <dbReference type="NCBI Taxonomy" id="52560"/>
    <lineage>
        <taxon>Bacteria</taxon>
        <taxon>Pseudomonadati</taxon>
        <taxon>Thermodesulfobacteriota</taxon>
        <taxon>Desulfovibrionia</taxon>
        <taxon>Desulfovibrionales</taxon>
        <taxon>Desulfomicrobiaceae</taxon>
        <taxon>Desulfomicrobium</taxon>
    </lineage>
</organism>
<dbReference type="GO" id="GO:0005524">
    <property type="term" value="F:ATP binding"/>
    <property type="evidence" value="ECO:0007669"/>
    <property type="project" value="UniProtKB-KW"/>
</dbReference>
<dbReference type="GO" id="GO:0004595">
    <property type="term" value="F:pantetheine-phosphate adenylyltransferase activity"/>
    <property type="evidence" value="ECO:0007669"/>
    <property type="project" value="UniProtKB-UniRule"/>
</dbReference>